<dbReference type="STRING" id="217511.GCA_001463845_00587"/>
<evidence type="ECO:0008006" key="3">
    <source>
        <dbReference type="Google" id="ProtNLM"/>
    </source>
</evidence>
<protein>
    <recommendedName>
        <fullName evidence="3">DUF1150 domain-containing protein</fullName>
    </recommendedName>
</protein>
<proteinExistence type="predicted"/>
<dbReference type="HOGENOM" id="CLU_181511_0_0_5"/>
<dbReference type="eggNOG" id="COG5568">
    <property type="taxonomic scope" value="Bacteria"/>
</dbReference>
<keyword evidence="2" id="KW-1185">Reference proteome</keyword>
<accession>Q0G5S5</accession>
<evidence type="ECO:0000313" key="2">
    <source>
        <dbReference type="Proteomes" id="UP000004310"/>
    </source>
</evidence>
<name>Q0G5S5_9HYPH</name>
<dbReference type="Proteomes" id="UP000004310">
    <property type="component" value="Unassembled WGS sequence"/>
</dbReference>
<gene>
    <name evidence="1" type="ORF">FP2506_09106</name>
</gene>
<dbReference type="Pfam" id="PF06620">
    <property type="entry name" value="DUF1150"/>
    <property type="match status" value="1"/>
</dbReference>
<reference evidence="1 2" key="1">
    <citation type="journal article" date="2010" name="J. Bacteriol.">
        <title>Genome sequence of Fulvimarina pelagi HTCC2506T, a Mn(II)-oxidizing alphaproteobacterium possessing an aerobic anoxygenic photosynthetic gene cluster and Xanthorhodopsin.</title>
        <authorList>
            <person name="Kang I."/>
            <person name="Oh H.M."/>
            <person name="Lim S.I."/>
            <person name="Ferriera S."/>
            <person name="Giovannoni S.J."/>
            <person name="Cho J.C."/>
        </authorList>
    </citation>
    <scope>NUCLEOTIDE SEQUENCE [LARGE SCALE GENOMIC DNA]</scope>
    <source>
        <strain evidence="1 2">HTCC2506</strain>
    </source>
</reference>
<dbReference type="AlphaFoldDB" id="Q0G5S5"/>
<organism evidence="1 2">
    <name type="scientific">Fulvimarina pelagi HTCC2506</name>
    <dbReference type="NCBI Taxonomy" id="314231"/>
    <lineage>
        <taxon>Bacteria</taxon>
        <taxon>Pseudomonadati</taxon>
        <taxon>Pseudomonadota</taxon>
        <taxon>Alphaproteobacteria</taxon>
        <taxon>Hyphomicrobiales</taxon>
        <taxon>Aurantimonadaceae</taxon>
        <taxon>Fulvimarina</taxon>
    </lineage>
</organism>
<dbReference type="InterPro" id="IPR009531">
    <property type="entry name" value="DUF1150"/>
</dbReference>
<dbReference type="EMBL" id="AATP01000001">
    <property type="protein sequence ID" value="EAU42989.1"/>
    <property type="molecule type" value="Genomic_DNA"/>
</dbReference>
<comment type="caution">
    <text evidence="1">The sequence shown here is derived from an EMBL/GenBank/DDBJ whole genome shotgun (WGS) entry which is preliminary data.</text>
</comment>
<evidence type="ECO:0000313" key="1">
    <source>
        <dbReference type="EMBL" id="EAU42989.1"/>
    </source>
</evidence>
<sequence length="98" mass="10891">MIFDLERLPYEETNMTDMNINDVTENDLAALGEGNIAYMRRMSSDEMIKRFPVANQIQPGLDLWALFSADGTPLAVSDDPGSILQSASQNELETVSIH</sequence>